<dbReference type="Proteomes" id="UP000254343">
    <property type="component" value="Unassembled WGS sequence"/>
</dbReference>
<sequence>MGELRIRADLAGAEVPTFAGTTREILRSNKKAPAGAGAHRHDEISKAFSAG</sequence>
<dbReference type="EMBL" id="UIGB01000001">
    <property type="protein sequence ID" value="SUU82915.1"/>
    <property type="molecule type" value="Genomic_DNA"/>
</dbReference>
<dbReference type="AlphaFoldDB" id="A0A380W3Y4"/>
<organism evidence="2 3">
    <name type="scientific">Afipia felis</name>
    <name type="common">Cat scratch disease bacillus</name>
    <dbReference type="NCBI Taxonomy" id="1035"/>
    <lineage>
        <taxon>Bacteria</taxon>
        <taxon>Pseudomonadati</taxon>
        <taxon>Pseudomonadota</taxon>
        <taxon>Alphaproteobacteria</taxon>
        <taxon>Hyphomicrobiales</taxon>
        <taxon>Nitrobacteraceae</taxon>
        <taxon>Afipia</taxon>
    </lineage>
</organism>
<proteinExistence type="predicted"/>
<evidence type="ECO:0000313" key="3">
    <source>
        <dbReference type="Proteomes" id="UP000254343"/>
    </source>
</evidence>
<accession>A0A380W3Y4</accession>
<evidence type="ECO:0000313" key="2">
    <source>
        <dbReference type="EMBL" id="SUU82915.1"/>
    </source>
</evidence>
<reference evidence="2 3" key="1">
    <citation type="submission" date="2018-06" db="EMBL/GenBank/DDBJ databases">
        <authorList>
            <consortium name="Pathogen Informatics"/>
            <person name="Doyle S."/>
        </authorList>
    </citation>
    <scope>NUCLEOTIDE SEQUENCE [LARGE SCALE GENOMIC DNA]</scope>
    <source>
        <strain evidence="2 3">NCTC12722</strain>
    </source>
</reference>
<name>A0A380W3Y4_AFIFE</name>
<protein>
    <submittedName>
        <fullName evidence="2">Uncharacterized protein</fullName>
    </submittedName>
</protein>
<evidence type="ECO:0000256" key="1">
    <source>
        <dbReference type="SAM" id="MobiDB-lite"/>
    </source>
</evidence>
<feature type="region of interest" description="Disordered" evidence="1">
    <location>
        <begin position="29"/>
        <end position="51"/>
    </location>
</feature>
<gene>
    <name evidence="2" type="ORF">NCTC12722_00073</name>
</gene>